<feature type="signal peptide" evidence="1">
    <location>
        <begin position="1"/>
        <end position="21"/>
    </location>
</feature>
<evidence type="ECO:0000313" key="3">
    <source>
        <dbReference type="EMBL" id="AYJ87667.1"/>
    </source>
</evidence>
<reference evidence="3 4" key="1">
    <citation type="submission" date="2018-09" db="EMBL/GenBank/DDBJ databases">
        <title>Sphingomonas peninsula sp. nov., isolated from fildes peninsula, Antarctic soil.</title>
        <authorList>
            <person name="Yingchao G."/>
        </authorList>
    </citation>
    <scope>NUCLEOTIDE SEQUENCE [LARGE SCALE GENOMIC DNA]</scope>
    <source>
        <strain evidence="3 4">YZ-8</strain>
    </source>
</reference>
<dbReference type="OrthoDB" id="7428674at2"/>
<dbReference type="RefSeq" id="WP_121155276.1">
    <property type="nucleotide sequence ID" value="NZ_CP032829.1"/>
</dbReference>
<name>A0A494TDU5_SPHPE</name>
<feature type="domain" description="DUF2846" evidence="2">
    <location>
        <begin position="32"/>
        <end position="105"/>
    </location>
</feature>
<evidence type="ECO:0000313" key="4">
    <source>
        <dbReference type="Proteomes" id="UP000276254"/>
    </source>
</evidence>
<dbReference type="Pfam" id="PF11008">
    <property type="entry name" value="DUF2846"/>
    <property type="match status" value="1"/>
</dbReference>
<proteinExistence type="predicted"/>
<dbReference type="KEGG" id="spha:D3Y57_19230"/>
<dbReference type="Proteomes" id="UP000276254">
    <property type="component" value="Chromosome"/>
</dbReference>
<dbReference type="AlphaFoldDB" id="A0A494TDU5"/>
<gene>
    <name evidence="3" type="ORF">D3Y57_19230</name>
</gene>
<evidence type="ECO:0000259" key="2">
    <source>
        <dbReference type="Pfam" id="PF11008"/>
    </source>
</evidence>
<evidence type="ECO:0000256" key="1">
    <source>
        <dbReference type="SAM" id="SignalP"/>
    </source>
</evidence>
<dbReference type="EMBL" id="CP032829">
    <property type="protein sequence ID" value="AYJ87667.1"/>
    <property type="molecule type" value="Genomic_DNA"/>
</dbReference>
<feature type="chain" id="PRO_5019859283" description="DUF2846 domain-containing protein" evidence="1">
    <location>
        <begin position="22"/>
        <end position="141"/>
    </location>
</feature>
<organism evidence="3 4">
    <name type="scientific">Sphingomonas paeninsulae</name>
    <dbReference type="NCBI Taxonomy" id="2319844"/>
    <lineage>
        <taxon>Bacteria</taxon>
        <taxon>Pseudomonadati</taxon>
        <taxon>Pseudomonadota</taxon>
        <taxon>Alphaproteobacteria</taxon>
        <taxon>Sphingomonadales</taxon>
        <taxon>Sphingomonadaceae</taxon>
        <taxon>Sphingomonas</taxon>
    </lineage>
</organism>
<sequence length="141" mass="15207">MKINFAAFACAIITTPVMSLAQTAAPTITIPTATIIMYRGSSVMGAALGCPIRYKGQELVELGRGKYAEWSVPAGDYILTNKTASVDVIVAAGQTKYVRCQIKPGFMTGRSDLQIVDEESFVQHRADFEKKDISPLVTASN</sequence>
<keyword evidence="1" id="KW-0732">Signal</keyword>
<dbReference type="InterPro" id="IPR022548">
    <property type="entry name" value="DUF2846"/>
</dbReference>
<protein>
    <recommendedName>
        <fullName evidence="2">DUF2846 domain-containing protein</fullName>
    </recommendedName>
</protein>
<accession>A0A494TDU5</accession>
<keyword evidence="4" id="KW-1185">Reference proteome</keyword>